<dbReference type="SMART" id="SM00532">
    <property type="entry name" value="LIGANc"/>
    <property type="match status" value="1"/>
</dbReference>
<dbReference type="Pfam" id="PF01653">
    <property type="entry name" value="DNA_ligase_aden"/>
    <property type="match status" value="1"/>
</dbReference>
<protein>
    <submittedName>
        <fullName evidence="2">DNA ligase</fullName>
        <ecNumber evidence="2">6.5.1.2</ecNumber>
    </submittedName>
</protein>
<dbReference type="AlphaFoldDB" id="A0A377DQG5"/>
<feature type="domain" description="NAD-dependent DNA ligase N-terminal" evidence="1">
    <location>
        <begin position="1"/>
        <end position="165"/>
    </location>
</feature>
<evidence type="ECO:0000313" key="3">
    <source>
        <dbReference type="Proteomes" id="UP000254429"/>
    </source>
</evidence>
<keyword evidence="2" id="KW-0436">Ligase</keyword>
<gene>
    <name evidence="2" type="primary">ligA_2</name>
    <name evidence="2" type="ORF">NCTC8500_01594</name>
</gene>
<dbReference type="EC" id="6.5.1.2" evidence="2"/>
<evidence type="ECO:0000313" key="2">
    <source>
        <dbReference type="EMBL" id="STM37842.1"/>
    </source>
</evidence>
<dbReference type="GO" id="GO:0003911">
    <property type="term" value="F:DNA ligase (NAD+) activity"/>
    <property type="evidence" value="ECO:0007669"/>
    <property type="project" value="UniProtKB-EC"/>
</dbReference>
<dbReference type="InterPro" id="IPR013839">
    <property type="entry name" value="DNAligase_adenylation"/>
</dbReference>
<organism evidence="2 3">
    <name type="scientific">Escherichia coli</name>
    <dbReference type="NCBI Taxonomy" id="562"/>
    <lineage>
        <taxon>Bacteria</taxon>
        <taxon>Pseudomonadati</taxon>
        <taxon>Pseudomonadota</taxon>
        <taxon>Gammaproteobacteria</taxon>
        <taxon>Enterobacterales</taxon>
        <taxon>Enterobacteriaceae</taxon>
        <taxon>Escherichia</taxon>
    </lineage>
</organism>
<sequence length="165" mass="18120">MRTIRAIPLKLHGENIPARLEVRGEVFLPQAGFEKINEDARRTGGKVFANPRNAAAGSLRQLDPRITAKRPLTFFCYGVGVLEGGELPDTHLGRLLQFKKWGLPVSDRVTLCESAEEVLAFYHKVEEDRPTLGFDIDGVVIKVNSLAQQEQLGFVARAPALGGSV</sequence>
<proteinExistence type="predicted"/>
<evidence type="ECO:0000259" key="1">
    <source>
        <dbReference type="SMART" id="SM00532"/>
    </source>
</evidence>
<dbReference type="EMBL" id="UGFG01000001">
    <property type="protein sequence ID" value="STM37842.1"/>
    <property type="molecule type" value="Genomic_DNA"/>
</dbReference>
<dbReference type="Gene3D" id="3.30.470.30">
    <property type="entry name" value="DNA ligase/mRNA capping enzyme"/>
    <property type="match status" value="1"/>
</dbReference>
<name>A0A377DQG5_ECOLX</name>
<dbReference type="Gene3D" id="3.30.1490.70">
    <property type="match status" value="1"/>
</dbReference>
<accession>A0A377DQG5</accession>
<dbReference type="InterPro" id="IPR013840">
    <property type="entry name" value="DNAligase_N"/>
</dbReference>
<reference evidence="2 3" key="1">
    <citation type="submission" date="2018-06" db="EMBL/GenBank/DDBJ databases">
        <authorList>
            <consortium name="Pathogen Informatics"/>
            <person name="Doyle S."/>
        </authorList>
    </citation>
    <scope>NUCLEOTIDE SEQUENCE [LARGE SCALE GENOMIC DNA]</scope>
    <source>
        <strain evidence="2 3">NCTC8500</strain>
    </source>
</reference>
<dbReference type="SUPFAM" id="SSF56091">
    <property type="entry name" value="DNA ligase/mRNA capping enzyme, catalytic domain"/>
    <property type="match status" value="1"/>
</dbReference>
<dbReference type="Proteomes" id="UP000254429">
    <property type="component" value="Unassembled WGS sequence"/>
</dbReference>